<reference evidence="2" key="2">
    <citation type="submission" date="2014-08" db="EMBL/GenBank/DDBJ databases">
        <title>Complete genome of Weissella ceti strain WS74 isolated from diseased rainbow trout in Brazil.</title>
        <authorList>
            <person name="Figueiredo H.C.P."/>
            <person name="Leal C.A.G."/>
            <person name="Pereira F.L."/>
            <person name="Soares S.C."/>
            <person name="Dorella F.A."/>
            <person name="Carvalho A.F."/>
            <person name="Azevedo V.A.C."/>
        </authorList>
    </citation>
    <scope>NUCLEOTIDE SEQUENCE [LARGE SCALE GENOMIC DNA]</scope>
    <source>
        <strain evidence="2">WS74</strain>
    </source>
</reference>
<dbReference type="RefSeq" id="WP_009765391.1">
    <property type="nucleotide sequence ID" value="NZ_CP009223.1"/>
</dbReference>
<dbReference type="AlphaFoldDB" id="A0A075TV83"/>
<dbReference type="GO" id="GO:0009295">
    <property type="term" value="C:nucleoid"/>
    <property type="evidence" value="ECO:0007669"/>
    <property type="project" value="InterPro"/>
</dbReference>
<dbReference type="EMBL" id="CP009223">
    <property type="protein sequence ID" value="AIM62763.1"/>
    <property type="molecule type" value="Genomic_DNA"/>
</dbReference>
<evidence type="ECO:0000313" key="1">
    <source>
        <dbReference type="EMBL" id="AIM62763.1"/>
    </source>
</evidence>
<evidence type="ECO:0008006" key="3">
    <source>
        <dbReference type="Google" id="ProtNLM"/>
    </source>
</evidence>
<proteinExistence type="predicted"/>
<dbReference type="KEGG" id="wce:WS08_0510"/>
<gene>
    <name evidence="1" type="ORF">WS74_0511</name>
</gene>
<keyword evidence="2" id="KW-1185">Reference proteome</keyword>
<sequence>MIIRHAILHIIDKDSGNLIASQDEMSLDTPTVHDYLAGIINKFDQGDFKPGQLTDADYLGQMVNADSDVSFVERSTQLAEKLFAIIAASPDVPAGDLFFVEYAEGQDDFFAILKMNLAPHYTHMVDYRENDLVNQVILNQAILPDPTQRVQEGVVVNLMTGEFQLIEKQYIIDGHRVNYFSEKFLEVEPAESTKDNIKTIKQTVKKVANKFDIPEHEAFSKTQDAILESMHDNNGDVRTSDIADAVFSGNVAAKEAYTEIATDKSLDDTFTVPNQQAYEKKYQVQRFKLDSGIEIAIPADIYQDKNKIEFINNPDGSMSLVIKDIESIINKFTS</sequence>
<evidence type="ECO:0000313" key="2">
    <source>
        <dbReference type="Proteomes" id="UP000029079"/>
    </source>
</evidence>
<dbReference type="Pfam" id="PF04245">
    <property type="entry name" value="NA37"/>
    <property type="match status" value="1"/>
</dbReference>
<dbReference type="OrthoDB" id="3171075at2"/>
<organism evidence="1 2">
    <name type="scientific">Weissella ceti</name>
    <dbReference type="NCBI Taxonomy" id="759620"/>
    <lineage>
        <taxon>Bacteria</taxon>
        <taxon>Bacillati</taxon>
        <taxon>Bacillota</taxon>
        <taxon>Bacilli</taxon>
        <taxon>Lactobacillales</taxon>
        <taxon>Lactobacillaceae</taxon>
        <taxon>Weissella</taxon>
    </lineage>
</organism>
<protein>
    <recommendedName>
        <fullName evidence="3">Nucleoid-associated protein</fullName>
    </recommendedName>
</protein>
<dbReference type="KEGG" id="wci:WS105_0508"/>
<name>A0A075TV83_9LACO</name>
<reference evidence="1 2" key="1">
    <citation type="journal article" date="2014" name="Genome Announc.">
        <title>Complete Genome Sequences of Fish Pathogenic Weissella ceti Strains WS74 and WS105.</title>
        <authorList>
            <person name="Figueiredo H.C."/>
            <person name="Leal C.A."/>
            <person name="Dorella F.A."/>
            <person name="Carvalho A.F."/>
            <person name="Soares S.C."/>
            <person name="Pereira F.L."/>
            <person name="Azevedo V.A."/>
        </authorList>
    </citation>
    <scope>NUCLEOTIDE SEQUENCE [LARGE SCALE GENOMIC DNA]</scope>
    <source>
        <strain evidence="1 2">WS74</strain>
    </source>
</reference>
<dbReference type="STRING" id="759620.WS105_0508"/>
<dbReference type="PATRIC" id="fig|759620.7.peg.497"/>
<dbReference type="Proteomes" id="UP000029079">
    <property type="component" value="Chromosome"/>
</dbReference>
<dbReference type="InterPro" id="IPR007358">
    <property type="entry name" value="Nucleoid_associated_NdpA"/>
</dbReference>
<accession>A0A075TV83</accession>
<dbReference type="KEGG" id="wct:WS74_0511"/>